<sequence length="258" mass="28780" precursor="true">MKRFDILALSLLALLTSSPVRAQTATIEDTSTKKSAGVGTPGKAKPSVNPGINDSFLDPQLDVQAWVERFEVESREVYHARDAIMSQLNLKPGDRVADVGAGTGFYSLLMSDAVGPQGWVYAIDISPNFVQYLADQFDQREVENVTTVMCDDDSICLPPNSIDLAFICDVYHHFEFPQQSMKSIFKSLRRGGRVVMIDFERIPGVSREWTIGHVRAGKSTFIDEVQSVGFELTAERTIPGFKENYYLEFRKPDQAGDE</sequence>
<dbReference type="OrthoDB" id="9784101at2"/>
<dbReference type="GO" id="GO:0043770">
    <property type="term" value="F:demethylmenaquinone methyltransferase activity"/>
    <property type="evidence" value="ECO:0007669"/>
    <property type="project" value="UniProtKB-EC"/>
</dbReference>
<dbReference type="AlphaFoldDB" id="A0A5C6CDK0"/>
<dbReference type="Pfam" id="PF13847">
    <property type="entry name" value="Methyltransf_31"/>
    <property type="match status" value="1"/>
</dbReference>
<proteinExistence type="predicted"/>
<evidence type="ECO:0000259" key="3">
    <source>
        <dbReference type="Pfam" id="PF13847"/>
    </source>
</evidence>
<dbReference type="EMBL" id="SJPT01000005">
    <property type="protein sequence ID" value="TWU22222.1"/>
    <property type="molecule type" value="Genomic_DNA"/>
</dbReference>
<dbReference type="InterPro" id="IPR025714">
    <property type="entry name" value="Methyltranfer_dom"/>
</dbReference>
<keyword evidence="2" id="KW-0732">Signal</keyword>
<dbReference type="Proteomes" id="UP000316304">
    <property type="component" value="Unassembled WGS sequence"/>
</dbReference>
<name>A0A5C6CDK0_9BACT</name>
<evidence type="ECO:0000256" key="1">
    <source>
        <dbReference type="SAM" id="MobiDB-lite"/>
    </source>
</evidence>
<dbReference type="EC" id="2.1.1.163" evidence="4"/>
<accession>A0A5C6CDK0</accession>
<feature type="region of interest" description="Disordered" evidence="1">
    <location>
        <begin position="24"/>
        <end position="51"/>
    </location>
</feature>
<evidence type="ECO:0000313" key="5">
    <source>
        <dbReference type="Proteomes" id="UP000316304"/>
    </source>
</evidence>
<comment type="caution">
    <text evidence="4">The sequence shown here is derived from an EMBL/GenBank/DDBJ whole genome shotgun (WGS) entry which is preliminary data.</text>
</comment>
<keyword evidence="4" id="KW-0808">Transferase</keyword>
<feature type="signal peptide" evidence="2">
    <location>
        <begin position="1"/>
        <end position="22"/>
    </location>
</feature>
<gene>
    <name evidence="4" type="primary">ubiE_3</name>
    <name evidence="4" type="ORF">Pla52o_32770</name>
</gene>
<protein>
    <submittedName>
        <fullName evidence="4">Demethylmenaquinone methyltransferase</fullName>
        <ecNumber evidence="4">2.1.1.163</ecNumber>
    </submittedName>
</protein>
<dbReference type="CDD" id="cd02440">
    <property type="entry name" value="AdoMet_MTases"/>
    <property type="match status" value="1"/>
</dbReference>
<evidence type="ECO:0000256" key="2">
    <source>
        <dbReference type="SAM" id="SignalP"/>
    </source>
</evidence>
<dbReference type="PANTHER" id="PTHR43861">
    <property type="entry name" value="TRANS-ACONITATE 2-METHYLTRANSFERASE-RELATED"/>
    <property type="match status" value="1"/>
</dbReference>
<keyword evidence="4" id="KW-0489">Methyltransferase</keyword>
<dbReference type="GO" id="GO:0032259">
    <property type="term" value="P:methylation"/>
    <property type="evidence" value="ECO:0007669"/>
    <property type="project" value="UniProtKB-KW"/>
</dbReference>
<organism evidence="4 5">
    <name type="scientific">Novipirellula galeiformis</name>
    <dbReference type="NCBI Taxonomy" id="2528004"/>
    <lineage>
        <taxon>Bacteria</taxon>
        <taxon>Pseudomonadati</taxon>
        <taxon>Planctomycetota</taxon>
        <taxon>Planctomycetia</taxon>
        <taxon>Pirellulales</taxon>
        <taxon>Pirellulaceae</taxon>
        <taxon>Novipirellula</taxon>
    </lineage>
</organism>
<dbReference type="InterPro" id="IPR029063">
    <property type="entry name" value="SAM-dependent_MTases_sf"/>
</dbReference>
<feature type="domain" description="Methyltransferase" evidence="3">
    <location>
        <begin position="91"/>
        <end position="209"/>
    </location>
</feature>
<dbReference type="RefSeq" id="WP_146595433.1">
    <property type="nucleotide sequence ID" value="NZ_SJPT01000005.1"/>
</dbReference>
<dbReference type="Gene3D" id="3.40.50.150">
    <property type="entry name" value="Vaccinia Virus protein VP39"/>
    <property type="match status" value="1"/>
</dbReference>
<reference evidence="4 5" key="1">
    <citation type="submission" date="2019-02" db="EMBL/GenBank/DDBJ databases">
        <title>Deep-cultivation of Planctomycetes and their phenomic and genomic characterization uncovers novel biology.</title>
        <authorList>
            <person name="Wiegand S."/>
            <person name="Jogler M."/>
            <person name="Boedeker C."/>
            <person name="Pinto D."/>
            <person name="Vollmers J."/>
            <person name="Rivas-Marin E."/>
            <person name="Kohn T."/>
            <person name="Peeters S.H."/>
            <person name="Heuer A."/>
            <person name="Rast P."/>
            <person name="Oberbeckmann S."/>
            <person name="Bunk B."/>
            <person name="Jeske O."/>
            <person name="Meyerdierks A."/>
            <person name="Storesund J.E."/>
            <person name="Kallscheuer N."/>
            <person name="Luecker S."/>
            <person name="Lage O.M."/>
            <person name="Pohl T."/>
            <person name="Merkel B.J."/>
            <person name="Hornburger P."/>
            <person name="Mueller R.-W."/>
            <person name="Bruemmer F."/>
            <person name="Labrenz M."/>
            <person name="Spormann A.M."/>
            <person name="Op Den Camp H."/>
            <person name="Overmann J."/>
            <person name="Amann R."/>
            <person name="Jetten M.S.M."/>
            <person name="Mascher T."/>
            <person name="Medema M.H."/>
            <person name="Devos D.P."/>
            <person name="Kaster A.-K."/>
            <person name="Ovreas L."/>
            <person name="Rohde M."/>
            <person name="Galperin M.Y."/>
            <person name="Jogler C."/>
        </authorList>
    </citation>
    <scope>NUCLEOTIDE SEQUENCE [LARGE SCALE GENOMIC DNA]</scope>
    <source>
        <strain evidence="4 5">Pla52o</strain>
    </source>
</reference>
<feature type="chain" id="PRO_5022938799" evidence="2">
    <location>
        <begin position="23"/>
        <end position="258"/>
    </location>
</feature>
<dbReference type="SUPFAM" id="SSF53335">
    <property type="entry name" value="S-adenosyl-L-methionine-dependent methyltransferases"/>
    <property type="match status" value="1"/>
</dbReference>
<keyword evidence="5" id="KW-1185">Reference proteome</keyword>
<evidence type="ECO:0000313" key="4">
    <source>
        <dbReference type="EMBL" id="TWU22222.1"/>
    </source>
</evidence>